<protein>
    <submittedName>
        <fullName evidence="2">Uncharacterized protein</fullName>
    </submittedName>
</protein>
<feature type="region of interest" description="Disordered" evidence="1">
    <location>
        <begin position="97"/>
        <end position="118"/>
    </location>
</feature>
<sequence>MAAGHNHVPPLAISLLPPPPPPPPSLLHGQQSTASAALPHQAPPTTSTLPTPAALPHSPESPDLSVSPSASSLASLASSNVTKPLSTDEEVHHRCDFGYPSQLEPRHADGTHNPSSHDMGIFLEEERLGPDLSRLGDFPDASLPSPEWPSDHTPLLQEPGPGLPEDFRRSIKIIKSSGGHETTHVAQLLVDTGSEENLIARALVDHLRLKSCRIKAPFGTRLFAKLFFWTRSAKDLKAEKLRAVDGAVVRGQDSKVTIRWSGDNNPSIRNPVITFRPTTFTTTHLVVDNCVADVVLSWNEARNQGLRTPYAGASGYYPKPPTAEKSKSSHVRCPKVWDDYAARKAQKDADRRQGRGHATDQSSDKSGPSSTQPQ</sequence>
<evidence type="ECO:0000256" key="1">
    <source>
        <dbReference type="SAM" id="MobiDB-lite"/>
    </source>
</evidence>
<dbReference type="EMBL" id="MNUE01000047">
    <property type="protein sequence ID" value="OJD31507.1"/>
    <property type="molecule type" value="Genomic_DNA"/>
</dbReference>
<name>A0A1J9RG34_9PEZI</name>
<feature type="compositionally biased region" description="Low complexity" evidence="1">
    <location>
        <begin position="43"/>
        <end position="71"/>
    </location>
</feature>
<evidence type="ECO:0000313" key="3">
    <source>
        <dbReference type="Proteomes" id="UP000183809"/>
    </source>
</evidence>
<feature type="region of interest" description="Disordered" evidence="1">
    <location>
        <begin position="1"/>
        <end position="71"/>
    </location>
</feature>
<feature type="compositionally biased region" description="Low complexity" evidence="1">
    <location>
        <begin position="154"/>
        <end position="163"/>
    </location>
</feature>
<keyword evidence="3" id="KW-1185">Reference proteome</keyword>
<feature type="region of interest" description="Disordered" evidence="1">
    <location>
        <begin position="309"/>
        <end position="374"/>
    </location>
</feature>
<feature type="compositionally biased region" description="Polar residues" evidence="1">
    <location>
        <begin position="359"/>
        <end position="374"/>
    </location>
</feature>
<comment type="caution">
    <text evidence="2">The sequence shown here is derived from an EMBL/GenBank/DDBJ whole genome shotgun (WGS) entry which is preliminary data.</text>
</comment>
<dbReference type="GeneID" id="31016683"/>
<proteinExistence type="predicted"/>
<gene>
    <name evidence="2" type="ORF">BKCO1_4700068</name>
</gene>
<feature type="region of interest" description="Disordered" evidence="1">
    <location>
        <begin position="133"/>
        <end position="163"/>
    </location>
</feature>
<reference evidence="2 3" key="1">
    <citation type="submission" date="2016-10" db="EMBL/GenBank/DDBJ databases">
        <title>Proteomics and genomics reveal pathogen-plant mechanisms compatible with a hemibiotrophic lifestyle of Diplodia corticola.</title>
        <authorList>
            <person name="Fernandes I."/>
            <person name="De Jonge R."/>
            <person name="Van De Peer Y."/>
            <person name="Devreese B."/>
            <person name="Alves A."/>
            <person name="Esteves A.C."/>
        </authorList>
    </citation>
    <scope>NUCLEOTIDE SEQUENCE [LARGE SCALE GENOMIC DNA]</scope>
    <source>
        <strain evidence="2 3">CBS 112549</strain>
    </source>
</reference>
<evidence type="ECO:0000313" key="2">
    <source>
        <dbReference type="EMBL" id="OJD31507.1"/>
    </source>
</evidence>
<dbReference type="RefSeq" id="XP_020127767.1">
    <property type="nucleotide sequence ID" value="XM_020276422.1"/>
</dbReference>
<feature type="compositionally biased region" description="Basic and acidic residues" evidence="1">
    <location>
        <begin position="335"/>
        <end position="353"/>
    </location>
</feature>
<feature type="compositionally biased region" description="Pro residues" evidence="1">
    <location>
        <begin position="16"/>
        <end position="25"/>
    </location>
</feature>
<accession>A0A1J9RG34</accession>
<organism evidence="2 3">
    <name type="scientific">Diplodia corticola</name>
    <dbReference type="NCBI Taxonomy" id="236234"/>
    <lineage>
        <taxon>Eukaryota</taxon>
        <taxon>Fungi</taxon>
        <taxon>Dikarya</taxon>
        <taxon>Ascomycota</taxon>
        <taxon>Pezizomycotina</taxon>
        <taxon>Dothideomycetes</taxon>
        <taxon>Dothideomycetes incertae sedis</taxon>
        <taxon>Botryosphaeriales</taxon>
        <taxon>Botryosphaeriaceae</taxon>
        <taxon>Diplodia</taxon>
    </lineage>
</organism>
<dbReference type="Proteomes" id="UP000183809">
    <property type="component" value="Unassembled WGS sequence"/>
</dbReference>
<dbReference type="AlphaFoldDB" id="A0A1J9RG34"/>